<accession>A0A6J7WSG8</accession>
<reference evidence="1" key="1">
    <citation type="submission" date="2020-05" db="EMBL/GenBank/DDBJ databases">
        <authorList>
            <person name="Chiriac C."/>
            <person name="Salcher M."/>
            <person name="Ghai R."/>
            <person name="Kavagutti S V."/>
        </authorList>
    </citation>
    <scope>NUCLEOTIDE SEQUENCE</scope>
</reference>
<sequence>MNNHTHFVISSEPTKPNLDPTKKIALKFAQEAVAFAKQKAGEDVSSLYASAVFSTDGFYHETKEVGALGDESVGADKIKTIKDLDEVVNHWISKPDARLLSGLAMAEDIHERISGTEIDTDTIVTPEELASVSVSVIELAQRMFQLDRTKGRKWTVSAGDFLFDEQFEHFGVSWADSDAMAVAIEASPNYRLWITRLEVTTP</sequence>
<evidence type="ECO:0000313" key="1">
    <source>
        <dbReference type="EMBL" id="CAB5220886.1"/>
    </source>
</evidence>
<dbReference type="EMBL" id="LR798289">
    <property type="protein sequence ID" value="CAB5220886.1"/>
    <property type="molecule type" value="Genomic_DNA"/>
</dbReference>
<proteinExistence type="predicted"/>
<protein>
    <submittedName>
        <fullName evidence="1">Uncharacterized protein</fullName>
    </submittedName>
</protein>
<gene>
    <name evidence="1" type="ORF">UFOVP357_43</name>
</gene>
<organism evidence="1">
    <name type="scientific">uncultured Caudovirales phage</name>
    <dbReference type="NCBI Taxonomy" id="2100421"/>
    <lineage>
        <taxon>Viruses</taxon>
        <taxon>Duplodnaviria</taxon>
        <taxon>Heunggongvirae</taxon>
        <taxon>Uroviricota</taxon>
        <taxon>Caudoviricetes</taxon>
        <taxon>Peduoviridae</taxon>
        <taxon>Maltschvirus</taxon>
        <taxon>Maltschvirus maltsch</taxon>
    </lineage>
</organism>
<name>A0A6J7WSG8_9CAUD</name>